<name>A0A4R3VG76_9BURK</name>
<sequence length="153" mass="17107">MITMQSWSVVRYLSLMPCLLFAVTVSAASAEEILSCEIAGDTGAYFRLTENQGQVSYVFGKEGDASPSTAVSMPIGKVVYRSWDNYGQYLSYLVVLHKDDHVYSVYASYDNWSGVDATGVTVEHKEVFLADHRCRHMTVKGDLVAYVRKKMPK</sequence>
<evidence type="ECO:0000313" key="2">
    <source>
        <dbReference type="EMBL" id="TCV01845.1"/>
    </source>
</evidence>
<feature type="chain" id="PRO_5020885920" evidence="1">
    <location>
        <begin position="28"/>
        <end position="153"/>
    </location>
</feature>
<protein>
    <submittedName>
        <fullName evidence="2">Uncharacterized protein</fullName>
    </submittedName>
</protein>
<dbReference type="AlphaFoldDB" id="A0A4R3VG76"/>
<reference evidence="2 3" key="1">
    <citation type="submission" date="2019-03" db="EMBL/GenBank/DDBJ databases">
        <title>Genomic Encyclopedia of Type Strains, Phase IV (KMG-IV): sequencing the most valuable type-strain genomes for metagenomic binning, comparative biology and taxonomic classification.</title>
        <authorList>
            <person name="Goeker M."/>
        </authorList>
    </citation>
    <scope>NUCLEOTIDE SEQUENCE [LARGE SCALE GENOMIC DNA]</scope>
    <source>
        <strain evidence="2 3">DSM 100048</strain>
    </source>
</reference>
<comment type="caution">
    <text evidence="2">The sequence shown here is derived from an EMBL/GenBank/DDBJ whole genome shotgun (WGS) entry which is preliminary data.</text>
</comment>
<keyword evidence="1" id="KW-0732">Signal</keyword>
<organism evidence="2 3">
    <name type="scientific">Paracandidimonas soli</name>
    <dbReference type="NCBI Taxonomy" id="1917182"/>
    <lineage>
        <taxon>Bacteria</taxon>
        <taxon>Pseudomonadati</taxon>
        <taxon>Pseudomonadota</taxon>
        <taxon>Betaproteobacteria</taxon>
        <taxon>Burkholderiales</taxon>
        <taxon>Alcaligenaceae</taxon>
        <taxon>Paracandidimonas</taxon>
    </lineage>
</organism>
<dbReference type="Proteomes" id="UP000294692">
    <property type="component" value="Unassembled WGS sequence"/>
</dbReference>
<evidence type="ECO:0000313" key="3">
    <source>
        <dbReference type="Proteomes" id="UP000294692"/>
    </source>
</evidence>
<dbReference type="EMBL" id="SMBX01000002">
    <property type="protein sequence ID" value="TCV01845.1"/>
    <property type="molecule type" value="Genomic_DNA"/>
</dbReference>
<proteinExistence type="predicted"/>
<dbReference type="RefSeq" id="WP_132474684.1">
    <property type="nucleotide sequence ID" value="NZ_JBHRVM010000001.1"/>
</dbReference>
<accession>A0A4R3VG76</accession>
<feature type="signal peptide" evidence="1">
    <location>
        <begin position="1"/>
        <end position="27"/>
    </location>
</feature>
<keyword evidence="3" id="KW-1185">Reference proteome</keyword>
<gene>
    <name evidence="2" type="ORF">EV686_102559</name>
</gene>
<evidence type="ECO:0000256" key="1">
    <source>
        <dbReference type="SAM" id="SignalP"/>
    </source>
</evidence>